<feature type="region of interest" description="Disordered" evidence="1">
    <location>
        <begin position="1"/>
        <end position="53"/>
    </location>
</feature>
<dbReference type="RefSeq" id="WP_322448811.1">
    <property type="nucleotide sequence ID" value="NZ_JAXOFX010000027.1"/>
</dbReference>
<feature type="compositionally biased region" description="Basic and acidic residues" evidence="1">
    <location>
        <begin position="44"/>
        <end position="53"/>
    </location>
</feature>
<reference evidence="2 3" key="1">
    <citation type="submission" date="2023-11" db="EMBL/GenBank/DDBJ databases">
        <title>Bacillus jintuensis, isolated from a mudflat on the Beibu Gulf coast.</title>
        <authorList>
            <person name="Li M."/>
        </authorList>
    </citation>
    <scope>NUCLEOTIDE SEQUENCE [LARGE SCALE GENOMIC DNA]</scope>
    <source>
        <strain evidence="2 3">31A1R</strain>
    </source>
</reference>
<evidence type="ECO:0000313" key="2">
    <source>
        <dbReference type="EMBL" id="MDZ5474529.1"/>
    </source>
</evidence>
<name>A0ABU5J531_9BACI</name>
<comment type="caution">
    <text evidence="2">The sequence shown here is derived from an EMBL/GenBank/DDBJ whole genome shotgun (WGS) entry which is preliminary data.</text>
</comment>
<accession>A0ABU5J531</accession>
<keyword evidence="3" id="KW-1185">Reference proteome</keyword>
<evidence type="ECO:0000313" key="3">
    <source>
        <dbReference type="Proteomes" id="UP001290455"/>
    </source>
</evidence>
<organism evidence="2 3">
    <name type="scientific">Robertmurraya mangrovi</name>
    <dbReference type="NCBI Taxonomy" id="3098077"/>
    <lineage>
        <taxon>Bacteria</taxon>
        <taxon>Bacillati</taxon>
        <taxon>Bacillota</taxon>
        <taxon>Bacilli</taxon>
        <taxon>Bacillales</taxon>
        <taxon>Bacillaceae</taxon>
        <taxon>Robertmurraya</taxon>
    </lineage>
</organism>
<proteinExistence type="predicted"/>
<dbReference type="EMBL" id="JAXOFX010000027">
    <property type="protein sequence ID" value="MDZ5474529.1"/>
    <property type="molecule type" value="Genomic_DNA"/>
</dbReference>
<dbReference type="Proteomes" id="UP001290455">
    <property type="component" value="Unassembled WGS sequence"/>
</dbReference>
<gene>
    <name evidence="2" type="ORF">SM124_22900</name>
</gene>
<protein>
    <submittedName>
        <fullName evidence="2">Uncharacterized protein</fullName>
    </submittedName>
</protein>
<evidence type="ECO:0000256" key="1">
    <source>
        <dbReference type="SAM" id="MobiDB-lite"/>
    </source>
</evidence>
<sequence length="53" mass="5993">MSPKEAQDNANQYKMPKALKEKRTASYRVGYTATTGNQTDGEPELGKRSDWEN</sequence>